<keyword evidence="2" id="KW-1185">Reference proteome</keyword>
<name>A0ACC3ZKI6_COLTU</name>
<proteinExistence type="predicted"/>
<dbReference type="Proteomes" id="UP000805649">
    <property type="component" value="Unassembled WGS sequence"/>
</dbReference>
<keyword evidence="1" id="KW-0808">Transferase</keyword>
<sequence>MALKDTSAGAAVYFPIFLRYIYDPLVLGLYCPYAWQISSKRLRKFFNDHIINATSRSLSRDSQRHRKELIPGAASPRMLDIGVGTGYFLKYAPISEGAEVVLVDLNPSALQAASSRTLQAHPQVTCKTSVADFLDPSAKGLSCEDLGGGRFDAISVMLLLHCVPGPPARKGEALVRLKSLLASDGVLFGATILGRGVKHNFMGRVIMFWHNLWGVFGNDDDDVESFIGPLRNAFEDVRWTVCGTMLLFEATKPKD</sequence>
<accession>A0ACC3ZKI6</accession>
<evidence type="ECO:0000313" key="1">
    <source>
        <dbReference type="EMBL" id="KAL0944619.1"/>
    </source>
</evidence>
<reference evidence="1 2" key="1">
    <citation type="journal article" date="2020" name="Phytopathology">
        <title>Genome Sequence Resources of Colletotrichum truncatum, C. plurivorum, C. musicola, and C. sojae: Four Species Pathogenic to Soybean (Glycine max).</title>
        <authorList>
            <person name="Rogerio F."/>
            <person name="Boufleur T.R."/>
            <person name="Ciampi-Guillardi M."/>
            <person name="Sukno S.A."/>
            <person name="Thon M.R."/>
            <person name="Massola Junior N.S."/>
            <person name="Baroncelli R."/>
        </authorList>
    </citation>
    <scope>NUCLEOTIDE SEQUENCE [LARGE SCALE GENOMIC DNA]</scope>
    <source>
        <strain evidence="1 2">CMES1059</strain>
    </source>
</reference>
<gene>
    <name evidence="1" type="ORF">CTRU02_202506</name>
</gene>
<dbReference type="EMBL" id="VUJX02000001">
    <property type="protein sequence ID" value="KAL0944619.1"/>
    <property type="molecule type" value="Genomic_DNA"/>
</dbReference>
<organism evidence="1 2">
    <name type="scientific">Colletotrichum truncatum</name>
    <name type="common">Anthracnose fungus</name>
    <name type="synonym">Colletotrichum capsici</name>
    <dbReference type="NCBI Taxonomy" id="5467"/>
    <lineage>
        <taxon>Eukaryota</taxon>
        <taxon>Fungi</taxon>
        <taxon>Dikarya</taxon>
        <taxon>Ascomycota</taxon>
        <taxon>Pezizomycotina</taxon>
        <taxon>Sordariomycetes</taxon>
        <taxon>Hypocreomycetidae</taxon>
        <taxon>Glomerellales</taxon>
        <taxon>Glomerellaceae</taxon>
        <taxon>Colletotrichum</taxon>
        <taxon>Colletotrichum truncatum species complex</taxon>
    </lineage>
</organism>
<protein>
    <submittedName>
        <fullName evidence="1">Methyltransferase type 12</fullName>
    </submittedName>
</protein>
<evidence type="ECO:0000313" key="2">
    <source>
        <dbReference type="Proteomes" id="UP000805649"/>
    </source>
</evidence>
<keyword evidence="1" id="KW-0489">Methyltransferase</keyword>
<comment type="caution">
    <text evidence="1">The sequence shown here is derived from an EMBL/GenBank/DDBJ whole genome shotgun (WGS) entry which is preliminary data.</text>
</comment>